<feature type="chain" id="PRO_5037334794" description="Outer membrane protein beta-barrel domain-containing protein" evidence="1">
    <location>
        <begin position="24"/>
        <end position="180"/>
    </location>
</feature>
<sequence length="180" mass="19897">MTNINLILVAVLLFIFSRGNAQATISPAIAVGKYIPFNNGGQKKLTAMLNVNAGYMFTVGNERGAFYPLTELSVLVPLDNDHPVSFALLAGTYLPVFDRFSFALLGGVETHLQQLYDYSSESKDGGITYPVKGKFQPCGRLRIMRTSGVDEKTKLYTEFAYDQTMPLVKFGMFITITKKS</sequence>
<keyword evidence="1" id="KW-0732">Signal</keyword>
<dbReference type="RefSeq" id="WP_196991984.1">
    <property type="nucleotide sequence ID" value="NZ_JADWYR010000002.1"/>
</dbReference>
<gene>
    <name evidence="2" type="ORF">I5907_16905</name>
</gene>
<evidence type="ECO:0000313" key="2">
    <source>
        <dbReference type="EMBL" id="MBG9377923.1"/>
    </source>
</evidence>
<evidence type="ECO:0000313" key="3">
    <source>
        <dbReference type="Proteomes" id="UP000628448"/>
    </source>
</evidence>
<proteinExistence type="predicted"/>
<dbReference type="EMBL" id="JADWYR010000002">
    <property type="protein sequence ID" value="MBG9377923.1"/>
    <property type="molecule type" value="Genomic_DNA"/>
</dbReference>
<feature type="signal peptide" evidence="1">
    <location>
        <begin position="1"/>
        <end position="23"/>
    </location>
</feature>
<accession>A0A931GYX9</accession>
<dbReference type="AlphaFoldDB" id="A0A931GYX9"/>
<keyword evidence="3" id="KW-1185">Reference proteome</keyword>
<comment type="caution">
    <text evidence="2">The sequence shown here is derived from an EMBL/GenBank/DDBJ whole genome shotgun (WGS) entry which is preliminary data.</text>
</comment>
<evidence type="ECO:0008006" key="4">
    <source>
        <dbReference type="Google" id="ProtNLM"/>
    </source>
</evidence>
<reference evidence="2" key="1">
    <citation type="submission" date="2020-11" db="EMBL/GenBank/DDBJ databases">
        <title>Bacterial whole genome sequence for Panacibacter sp. DH6.</title>
        <authorList>
            <person name="Le V."/>
            <person name="Ko S."/>
            <person name="Ahn C.-Y."/>
            <person name="Oh H.-M."/>
        </authorList>
    </citation>
    <scope>NUCLEOTIDE SEQUENCE</scope>
    <source>
        <strain evidence="2">DH6</strain>
    </source>
</reference>
<dbReference type="Proteomes" id="UP000628448">
    <property type="component" value="Unassembled WGS sequence"/>
</dbReference>
<evidence type="ECO:0000256" key="1">
    <source>
        <dbReference type="SAM" id="SignalP"/>
    </source>
</evidence>
<organism evidence="2 3">
    <name type="scientific">Panacibacter microcysteis</name>
    <dbReference type="NCBI Taxonomy" id="2793269"/>
    <lineage>
        <taxon>Bacteria</taxon>
        <taxon>Pseudomonadati</taxon>
        <taxon>Bacteroidota</taxon>
        <taxon>Chitinophagia</taxon>
        <taxon>Chitinophagales</taxon>
        <taxon>Chitinophagaceae</taxon>
        <taxon>Panacibacter</taxon>
    </lineage>
</organism>
<name>A0A931GYX9_9BACT</name>
<protein>
    <recommendedName>
        <fullName evidence="4">Outer membrane protein beta-barrel domain-containing protein</fullName>
    </recommendedName>
</protein>